<proteinExistence type="predicted"/>
<keyword evidence="3" id="KW-1185">Reference proteome</keyword>
<organism evidence="2 3">
    <name type="scientific">Sphingobacterium athyrii</name>
    <dbReference type="NCBI Taxonomy" id="2152717"/>
    <lineage>
        <taxon>Bacteria</taxon>
        <taxon>Pseudomonadati</taxon>
        <taxon>Bacteroidota</taxon>
        <taxon>Sphingobacteriia</taxon>
        <taxon>Sphingobacteriales</taxon>
        <taxon>Sphingobacteriaceae</taxon>
        <taxon>Sphingobacterium</taxon>
    </lineage>
</organism>
<dbReference type="EMBL" id="QCXX01000003">
    <property type="protein sequence ID" value="PUV24138.1"/>
    <property type="molecule type" value="Genomic_DNA"/>
</dbReference>
<dbReference type="OrthoDB" id="7054664at2"/>
<feature type="chain" id="PRO_5016874655" description="SH3b domain-containing protein" evidence="1">
    <location>
        <begin position="21"/>
        <end position="236"/>
    </location>
</feature>
<gene>
    <name evidence="2" type="ORF">DCO56_12265</name>
</gene>
<reference evidence="2 3" key="1">
    <citation type="submission" date="2018-04" db="EMBL/GenBank/DDBJ databases">
        <title>Sphingobacterium sp. M46 Genome.</title>
        <authorList>
            <person name="Cheng J."/>
            <person name="Li Y."/>
        </authorList>
    </citation>
    <scope>NUCLEOTIDE SEQUENCE [LARGE SCALE GENOMIC DNA]</scope>
    <source>
        <strain evidence="2 3">M46</strain>
    </source>
</reference>
<dbReference type="Gene3D" id="2.30.30.40">
    <property type="entry name" value="SH3 Domains"/>
    <property type="match status" value="1"/>
</dbReference>
<dbReference type="RefSeq" id="WP_108634066.1">
    <property type="nucleotide sequence ID" value="NZ_QCXX01000003.1"/>
</dbReference>
<evidence type="ECO:0000256" key="1">
    <source>
        <dbReference type="SAM" id="SignalP"/>
    </source>
</evidence>
<dbReference type="AlphaFoldDB" id="A0A363NTU5"/>
<dbReference type="Proteomes" id="UP000250831">
    <property type="component" value="Unassembled WGS sequence"/>
</dbReference>
<name>A0A363NTU5_9SPHI</name>
<comment type="caution">
    <text evidence="2">The sequence shown here is derived from an EMBL/GenBank/DDBJ whole genome shotgun (WGS) entry which is preliminary data.</text>
</comment>
<sequence length="236" mass="26829">MNHRYLLALFFLAASQLANAQFAKIIDKDGYVNVRKQATANSAIVSKIAADEIVYAFPDQKLDDWVSIDYINSQNKSVTGYVHNTRIKFIESYKHIPNISFDESRATFRSNDVTVEMRSDKFDYEKNKSYFSSTKYEGYTVVDKFKGQKLWGTDGGIPSSHYISIEAKIKGRTVLVPEKEIENLFNVNNEFAACYYDDLNDILYITSVNSDGAGGYAVLFTIEKGKYKARVVTMPF</sequence>
<keyword evidence="1" id="KW-0732">Signal</keyword>
<evidence type="ECO:0000313" key="3">
    <source>
        <dbReference type="Proteomes" id="UP000250831"/>
    </source>
</evidence>
<protein>
    <recommendedName>
        <fullName evidence="4">SH3b domain-containing protein</fullName>
    </recommendedName>
</protein>
<feature type="signal peptide" evidence="1">
    <location>
        <begin position="1"/>
        <end position="20"/>
    </location>
</feature>
<evidence type="ECO:0000313" key="2">
    <source>
        <dbReference type="EMBL" id="PUV24138.1"/>
    </source>
</evidence>
<evidence type="ECO:0008006" key="4">
    <source>
        <dbReference type="Google" id="ProtNLM"/>
    </source>
</evidence>
<accession>A0A363NTU5</accession>